<dbReference type="InterPro" id="IPR036591">
    <property type="entry name" value="YggU-like_sf"/>
</dbReference>
<dbReference type="Pfam" id="PF02594">
    <property type="entry name" value="DUF167"/>
    <property type="match status" value="1"/>
</dbReference>
<dbReference type="GO" id="GO:0005737">
    <property type="term" value="C:cytoplasm"/>
    <property type="evidence" value="ECO:0007669"/>
    <property type="project" value="TreeGrafter"/>
</dbReference>
<evidence type="ECO:0000313" key="3">
    <source>
        <dbReference type="EMBL" id="MBM2414806.1"/>
    </source>
</evidence>
<reference evidence="3 6" key="1">
    <citation type="submission" date="2021-01" db="EMBL/GenBank/DDBJ databases">
        <title>Diatom-associated Roseobacters Show Island Model of Population Structure.</title>
        <authorList>
            <person name="Qu L."/>
            <person name="Feng X."/>
            <person name="Chen Y."/>
            <person name="Li L."/>
            <person name="Wang X."/>
            <person name="Hu Z."/>
            <person name="Wang H."/>
            <person name="Luo H."/>
        </authorList>
    </citation>
    <scope>NUCLEOTIDE SEQUENCE</scope>
    <source>
        <strain evidence="4 6">CC28-63</strain>
        <strain evidence="3">CC28-69</strain>
    </source>
</reference>
<dbReference type="Proteomes" id="UP000809440">
    <property type="component" value="Unassembled WGS sequence"/>
</dbReference>
<gene>
    <name evidence="3" type="ORF">JQX41_21015</name>
    <name evidence="4" type="ORF">JQX48_21035</name>
</gene>
<proteinExistence type="inferred from homology"/>
<dbReference type="InterPro" id="IPR003746">
    <property type="entry name" value="DUF167"/>
</dbReference>
<protein>
    <recommendedName>
        <fullName evidence="2">UPF0235 protein JQX41_21015</fullName>
    </recommendedName>
</protein>
<comment type="similarity">
    <text evidence="1 2">Belongs to the UPF0235 family.</text>
</comment>
<evidence type="ECO:0000256" key="2">
    <source>
        <dbReference type="HAMAP-Rule" id="MF_00634"/>
    </source>
</evidence>
<dbReference type="RefSeq" id="WP_085633170.1">
    <property type="nucleotide sequence ID" value="NZ_JAFBWU010000019.1"/>
</dbReference>
<dbReference type="SMART" id="SM01152">
    <property type="entry name" value="DUF167"/>
    <property type="match status" value="1"/>
</dbReference>
<evidence type="ECO:0000313" key="4">
    <source>
        <dbReference type="EMBL" id="MBM2419477.1"/>
    </source>
</evidence>
<dbReference type="SUPFAM" id="SSF69786">
    <property type="entry name" value="YggU-like"/>
    <property type="match status" value="1"/>
</dbReference>
<sequence length="84" mass="8971">MSKNSLTDLASTGTIIWVRVTPNARANTVVRENDTIKVGVTAPPAEGQANAAVMLLLSKALGVPKSRLVLVRGAKSRDKQFRVD</sequence>
<dbReference type="EMBL" id="JAFBXF010000019">
    <property type="protein sequence ID" value="MBM2419477.1"/>
    <property type="molecule type" value="Genomic_DNA"/>
</dbReference>
<dbReference type="AlphaFoldDB" id="A0A9Q2S1W6"/>
<keyword evidence="6" id="KW-1185">Reference proteome</keyword>
<dbReference type="NCBIfam" id="TIGR00251">
    <property type="entry name" value="DUF167 family protein"/>
    <property type="match status" value="1"/>
</dbReference>
<dbReference type="GeneID" id="62643063"/>
<dbReference type="OrthoDB" id="3176309at2"/>
<dbReference type="Proteomes" id="UP000755667">
    <property type="component" value="Unassembled WGS sequence"/>
</dbReference>
<evidence type="ECO:0000313" key="6">
    <source>
        <dbReference type="Proteomes" id="UP000809440"/>
    </source>
</evidence>
<accession>A0A9Q2S1W6</accession>
<dbReference type="Gene3D" id="3.30.1200.10">
    <property type="entry name" value="YggU-like"/>
    <property type="match status" value="1"/>
</dbReference>
<dbReference type="PANTHER" id="PTHR13420">
    <property type="entry name" value="UPF0235 PROTEIN C15ORF40"/>
    <property type="match status" value="1"/>
</dbReference>
<dbReference type="HAMAP" id="MF_00634">
    <property type="entry name" value="UPF0235"/>
    <property type="match status" value="1"/>
</dbReference>
<dbReference type="PANTHER" id="PTHR13420:SF7">
    <property type="entry name" value="UPF0235 PROTEIN C15ORF40"/>
    <property type="match status" value="1"/>
</dbReference>
<name>A0A9Q2S1W6_9RHOB</name>
<organism evidence="3 5">
    <name type="scientific">Marivita cryptomonadis</name>
    <dbReference type="NCBI Taxonomy" id="505252"/>
    <lineage>
        <taxon>Bacteria</taxon>
        <taxon>Pseudomonadati</taxon>
        <taxon>Pseudomonadota</taxon>
        <taxon>Alphaproteobacteria</taxon>
        <taxon>Rhodobacterales</taxon>
        <taxon>Roseobacteraceae</taxon>
        <taxon>Marivita</taxon>
    </lineage>
</organism>
<evidence type="ECO:0000313" key="5">
    <source>
        <dbReference type="Proteomes" id="UP000755667"/>
    </source>
</evidence>
<evidence type="ECO:0000256" key="1">
    <source>
        <dbReference type="ARBA" id="ARBA00010364"/>
    </source>
</evidence>
<comment type="caution">
    <text evidence="3">The sequence shown here is derived from an EMBL/GenBank/DDBJ whole genome shotgun (WGS) entry which is preliminary data.</text>
</comment>
<dbReference type="EMBL" id="JAFBXE010000019">
    <property type="protein sequence ID" value="MBM2414806.1"/>
    <property type="molecule type" value="Genomic_DNA"/>
</dbReference>